<evidence type="ECO:0000256" key="8">
    <source>
        <dbReference type="ARBA" id="ARBA00022927"/>
    </source>
</evidence>
<feature type="transmembrane region" description="Helical" evidence="13">
    <location>
        <begin position="38"/>
        <end position="59"/>
    </location>
</feature>
<evidence type="ECO:0000256" key="2">
    <source>
        <dbReference type="ARBA" id="ARBA00010690"/>
    </source>
</evidence>
<dbReference type="InterPro" id="IPR029025">
    <property type="entry name" value="T3SS_substrate_exporter_C"/>
</dbReference>
<evidence type="ECO:0000256" key="13">
    <source>
        <dbReference type="RuleBase" id="RU364091"/>
    </source>
</evidence>
<dbReference type="RefSeq" id="WP_251812884.1">
    <property type="nucleotide sequence ID" value="NZ_CP101527.1"/>
</dbReference>
<evidence type="ECO:0000256" key="10">
    <source>
        <dbReference type="ARBA" id="ARBA00023136"/>
    </source>
</evidence>
<keyword evidence="15" id="KW-0282">Flagellum</keyword>
<feature type="transmembrane region" description="Helical" evidence="13">
    <location>
        <begin position="102"/>
        <end position="124"/>
    </location>
</feature>
<keyword evidence="6 13" id="KW-0812">Transmembrane</keyword>
<dbReference type="PRINTS" id="PR00950">
    <property type="entry name" value="TYPE3IMSPROT"/>
</dbReference>
<dbReference type="EMBL" id="CP101527">
    <property type="protein sequence ID" value="UZW76737.1"/>
    <property type="molecule type" value="Genomic_DNA"/>
</dbReference>
<keyword evidence="11 13" id="KW-1006">Bacterial flagellum protein export</keyword>
<comment type="function">
    <text evidence="12 13">Required for formation of the rod structure in the basal body of the flagellar apparatus. Together with FliI and FliH, may constitute the export apparatus of flagellin.</text>
</comment>
<evidence type="ECO:0000256" key="7">
    <source>
        <dbReference type="ARBA" id="ARBA00022795"/>
    </source>
</evidence>
<dbReference type="Proteomes" id="UP001164472">
    <property type="component" value="Chromosome"/>
</dbReference>
<name>A0A9E8HNY5_9ALTE</name>
<dbReference type="FunFam" id="3.40.1690.10:FF:000001">
    <property type="entry name" value="Flagellar biosynthetic protein FlhB"/>
    <property type="match status" value="1"/>
</dbReference>
<proteinExistence type="inferred from homology"/>
<feature type="region of interest" description="Disordered" evidence="14">
    <location>
        <begin position="1"/>
        <end position="28"/>
    </location>
</feature>
<keyword evidence="4 13" id="KW-0813">Transport</keyword>
<dbReference type="InterPro" id="IPR006135">
    <property type="entry name" value="T3SS_substrate_exporter"/>
</dbReference>
<keyword evidence="10 13" id="KW-0472">Membrane</keyword>
<evidence type="ECO:0000256" key="1">
    <source>
        <dbReference type="ARBA" id="ARBA00004651"/>
    </source>
</evidence>
<evidence type="ECO:0000256" key="11">
    <source>
        <dbReference type="ARBA" id="ARBA00023225"/>
    </source>
</evidence>
<dbReference type="Pfam" id="PF01312">
    <property type="entry name" value="Bac_export_2"/>
    <property type="match status" value="1"/>
</dbReference>
<feature type="transmembrane region" description="Helical" evidence="13">
    <location>
        <begin position="191"/>
        <end position="216"/>
    </location>
</feature>
<keyword evidence="9 13" id="KW-1133">Transmembrane helix</keyword>
<protein>
    <recommendedName>
        <fullName evidence="3 13">Flagellar biosynthetic protein FlhB</fullName>
    </recommendedName>
</protein>
<dbReference type="AlphaFoldDB" id="A0A9E8HNY5"/>
<evidence type="ECO:0000256" key="14">
    <source>
        <dbReference type="SAM" id="MobiDB-lite"/>
    </source>
</evidence>
<keyword evidence="5 13" id="KW-1003">Cell membrane</keyword>
<evidence type="ECO:0000313" key="16">
    <source>
        <dbReference type="Proteomes" id="UP001164472"/>
    </source>
</evidence>
<comment type="subcellular location">
    <subcellularLocation>
        <location evidence="1">Cell membrane</location>
        <topology evidence="1">Multi-pass membrane protein</topology>
    </subcellularLocation>
</comment>
<feature type="compositionally biased region" description="Basic and acidic residues" evidence="14">
    <location>
        <begin position="8"/>
        <end position="28"/>
    </location>
</feature>
<comment type="similarity">
    <text evidence="2 13">Belongs to the type III secretion exporter family.</text>
</comment>
<dbReference type="PANTHER" id="PTHR30531:SF12">
    <property type="entry name" value="FLAGELLAR BIOSYNTHETIC PROTEIN FLHB"/>
    <property type="match status" value="1"/>
</dbReference>
<dbReference type="Gene3D" id="3.40.1690.10">
    <property type="entry name" value="secretion proteins EscU"/>
    <property type="match status" value="1"/>
</dbReference>
<keyword evidence="8 13" id="KW-0653">Protein transport</keyword>
<dbReference type="PANTHER" id="PTHR30531">
    <property type="entry name" value="FLAGELLAR BIOSYNTHETIC PROTEIN FLHB"/>
    <property type="match status" value="1"/>
</dbReference>
<dbReference type="GO" id="GO:0005886">
    <property type="term" value="C:plasma membrane"/>
    <property type="evidence" value="ECO:0007669"/>
    <property type="project" value="UniProtKB-SubCell"/>
</dbReference>
<dbReference type="KEGG" id="asem:NNL22_09215"/>
<accession>A0A9E8HNY5</accession>
<dbReference type="Gene3D" id="6.10.250.2080">
    <property type="match status" value="1"/>
</dbReference>
<dbReference type="GO" id="GO:0044780">
    <property type="term" value="P:bacterial-type flagellum assembly"/>
    <property type="evidence" value="ECO:0007669"/>
    <property type="project" value="InterPro"/>
</dbReference>
<keyword evidence="16" id="KW-1185">Reference proteome</keyword>
<dbReference type="NCBIfam" id="TIGR00328">
    <property type="entry name" value="flhB"/>
    <property type="match status" value="1"/>
</dbReference>
<reference evidence="15" key="1">
    <citation type="submission" date="2022-07" db="EMBL/GenBank/DDBJ databases">
        <title>Alkalimarinus sp. nov., isolated from gut of a Alitta virens.</title>
        <authorList>
            <person name="Yang A.I."/>
            <person name="Shin N.-R."/>
        </authorList>
    </citation>
    <scope>NUCLEOTIDE SEQUENCE</scope>
    <source>
        <strain evidence="15">FA028</strain>
    </source>
</reference>
<keyword evidence="15" id="KW-0966">Cell projection</keyword>
<dbReference type="SUPFAM" id="SSF160544">
    <property type="entry name" value="EscU C-terminal domain-like"/>
    <property type="match status" value="1"/>
</dbReference>
<sequence>MAEGQDSSAEKSEEPTAKRLQKSREEGQIPRSKELNTMAILIGGAAGLLMFGDHLGMALKSVMQHSFSFPREVIFDIRQMGLFLGHSFVEVAWALAPFLGVLLVASIVGPISLGGWLFSAKALAPKFSRLNPVEGIKRMFALKSLVELLKSIAKVTVVVTVALLMLNAYTAELLGVGNEPVVPAMGHAVNILAWIVFWLACSMVVIAVVDVPFQIYDHNKKLKMTKQEVKDEYKDTEGKPEVKQKVRQLQMEMAQRRMMQDVPKADVVITNPTHFSIALKYDGDTMVAPVVLAKGGDEIALKIREIAKEHNVEIVQAPPLARSIYYNAEVGDEIPSGLYVAVAQILAYIFQLRRFRAGANPKPQMPDFPIPDDLKHD</sequence>
<organism evidence="15 16">
    <name type="scientific">Alkalimarinus sediminis</name>
    <dbReference type="NCBI Taxonomy" id="1632866"/>
    <lineage>
        <taxon>Bacteria</taxon>
        <taxon>Pseudomonadati</taxon>
        <taxon>Pseudomonadota</taxon>
        <taxon>Gammaproteobacteria</taxon>
        <taxon>Alteromonadales</taxon>
        <taxon>Alteromonadaceae</taxon>
        <taxon>Alkalimarinus</taxon>
    </lineage>
</organism>
<evidence type="ECO:0000256" key="12">
    <source>
        <dbReference type="ARBA" id="ARBA00025078"/>
    </source>
</evidence>
<evidence type="ECO:0000256" key="4">
    <source>
        <dbReference type="ARBA" id="ARBA00022448"/>
    </source>
</evidence>
<feature type="transmembrane region" description="Helical" evidence="13">
    <location>
        <begin position="145"/>
        <end position="171"/>
    </location>
</feature>
<dbReference type="GO" id="GO:0009306">
    <property type="term" value="P:protein secretion"/>
    <property type="evidence" value="ECO:0007669"/>
    <property type="project" value="InterPro"/>
</dbReference>
<keyword evidence="15" id="KW-0969">Cilium</keyword>
<keyword evidence="7 13" id="KW-1005">Bacterial flagellum biogenesis</keyword>
<gene>
    <name evidence="13 15" type="primary">flhB</name>
    <name evidence="15" type="ORF">NNL22_09215</name>
</gene>
<evidence type="ECO:0000256" key="3">
    <source>
        <dbReference type="ARBA" id="ARBA00021622"/>
    </source>
</evidence>
<evidence type="ECO:0000256" key="5">
    <source>
        <dbReference type="ARBA" id="ARBA00022475"/>
    </source>
</evidence>
<dbReference type="InterPro" id="IPR006136">
    <property type="entry name" value="FlhB"/>
</dbReference>
<evidence type="ECO:0000313" key="15">
    <source>
        <dbReference type="EMBL" id="UZW76737.1"/>
    </source>
</evidence>
<evidence type="ECO:0000256" key="9">
    <source>
        <dbReference type="ARBA" id="ARBA00022989"/>
    </source>
</evidence>
<evidence type="ECO:0000256" key="6">
    <source>
        <dbReference type="ARBA" id="ARBA00022692"/>
    </source>
</evidence>